<accession>A0A5C6E8W7</accession>
<comment type="caution">
    <text evidence="1">The sequence shown here is derived from an EMBL/GenBank/DDBJ whole genome shotgun (WGS) entry which is preliminary data.</text>
</comment>
<evidence type="ECO:0000313" key="1">
    <source>
        <dbReference type="EMBL" id="TWU44161.1"/>
    </source>
</evidence>
<proteinExistence type="predicted"/>
<protein>
    <recommendedName>
        <fullName evidence="3">Prokaryotic dksA/traR C4-type zinc finger</fullName>
    </recommendedName>
</protein>
<dbReference type="Proteomes" id="UP000315471">
    <property type="component" value="Unassembled WGS sequence"/>
</dbReference>
<evidence type="ECO:0008006" key="3">
    <source>
        <dbReference type="Google" id="ProtNLM"/>
    </source>
</evidence>
<name>A0A5C6E8W7_9BACT</name>
<reference evidence="1 2" key="1">
    <citation type="submission" date="2019-02" db="EMBL/GenBank/DDBJ databases">
        <title>Deep-cultivation of Planctomycetes and their phenomic and genomic characterization uncovers novel biology.</title>
        <authorList>
            <person name="Wiegand S."/>
            <person name="Jogler M."/>
            <person name="Boedeker C."/>
            <person name="Pinto D."/>
            <person name="Vollmers J."/>
            <person name="Rivas-Marin E."/>
            <person name="Kohn T."/>
            <person name="Peeters S.H."/>
            <person name="Heuer A."/>
            <person name="Rast P."/>
            <person name="Oberbeckmann S."/>
            <person name="Bunk B."/>
            <person name="Jeske O."/>
            <person name="Meyerdierks A."/>
            <person name="Storesund J.E."/>
            <person name="Kallscheuer N."/>
            <person name="Luecker S."/>
            <person name="Lage O.M."/>
            <person name="Pohl T."/>
            <person name="Merkel B.J."/>
            <person name="Hornburger P."/>
            <person name="Mueller R.-W."/>
            <person name="Bruemmer F."/>
            <person name="Labrenz M."/>
            <person name="Spormann A.M."/>
            <person name="Op Den Camp H."/>
            <person name="Overmann J."/>
            <person name="Amann R."/>
            <person name="Jetten M.S.M."/>
            <person name="Mascher T."/>
            <person name="Medema M.H."/>
            <person name="Devos D.P."/>
            <person name="Kaster A.-K."/>
            <person name="Ovreas L."/>
            <person name="Rohde M."/>
            <person name="Galperin M.Y."/>
            <person name="Jogler C."/>
        </authorList>
    </citation>
    <scope>NUCLEOTIDE SEQUENCE [LARGE SCALE GENOMIC DNA]</scope>
    <source>
        <strain evidence="1 2">Q31b</strain>
    </source>
</reference>
<dbReference type="AlphaFoldDB" id="A0A5C6E8W7"/>
<organism evidence="1 2">
    <name type="scientific">Novipirellula aureliae</name>
    <dbReference type="NCBI Taxonomy" id="2527966"/>
    <lineage>
        <taxon>Bacteria</taxon>
        <taxon>Pseudomonadati</taxon>
        <taxon>Planctomycetota</taxon>
        <taxon>Planctomycetia</taxon>
        <taxon>Pirellulales</taxon>
        <taxon>Pirellulaceae</taxon>
        <taxon>Novipirellula</taxon>
    </lineage>
</organism>
<evidence type="ECO:0000313" key="2">
    <source>
        <dbReference type="Proteomes" id="UP000315471"/>
    </source>
</evidence>
<gene>
    <name evidence="1" type="ORF">Q31b_16970</name>
</gene>
<sequence length="53" mass="5575">MNQAKQNSGDKTDRESCKPACPVCGGSLVEIRAKLQCSACHTICETCCEGGRG</sequence>
<dbReference type="EMBL" id="SJPY01000002">
    <property type="protein sequence ID" value="TWU44161.1"/>
    <property type="molecule type" value="Genomic_DNA"/>
</dbReference>
<keyword evidence="2" id="KW-1185">Reference proteome</keyword>